<sequence>MDGHFNFFTIVYQSRFKTFFTREEDGKVEHFQLDTSDIQGVKEMIDMLKKIPAAAKRYARMTKREKWNELYSNLWMTPMIYSLLSILLVFITIWVDLKMNIYQGMPSFLRVDYGLTKTILSTLTAGILSLTTFTFYGVLGALSTFSSQFSPRILKNFMMNKVTQRTLGIFSGSFLYVLFCLFFINEDTAQAYSLIPTTAVVTALLTISTFAVFINHIVTWLQVTNLTEQIKLESVDIIESSLVYELKPHKAKNPGAVKMQVPGGGGTTLRAEQSGYLQKIDFAELIRKATKDNLIIQLENRIGSFVFRSTPLLTYWNPSTDFEIDEGSYLEMFQVGKNQTELQDIEFSINKFVEIAIRALGNDDPKTATNIIYQIGDLLIQLSEMEVFSPYLTDDDGNLRVIINNLTYADYLYRGFASIRHYAKKDAVITGELLYVLNAIAHAIDEKDHQHVWDFTQYTAIGFDHDLLYDLDINRFNDVLKEIAETTGNTDRFDELMKKIKK</sequence>
<keyword evidence="1" id="KW-0472">Membrane</keyword>
<evidence type="ECO:0000313" key="2">
    <source>
        <dbReference type="EMBL" id="MEL3974318.1"/>
    </source>
</evidence>
<name>A0ABU9KFD6_9BACI</name>
<dbReference type="Pfam" id="PF10011">
    <property type="entry name" value="DUF2254"/>
    <property type="match status" value="1"/>
</dbReference>
<proteinExistence type="predicted"/>
<feature type="transmembrane region" description="Helical" evidence="1">
    <location>
        <begin position="191"/>
        <end position="214"/>
    </location>
</feature>
<evidence type="ECO:0000256" key="1">
    <source>
        <dbReference type="SAM" id="Phobius"/>
    </source>
</evidence>
<accession>A0ABU9KFD6</accession>
<dbReference type="EMBL" id="JBBYAF010000049">
    <property type="protein sequence ID" value="MEL3974318.1"/>
    <property type="molecule type" value="Genomic_DNA"/>
</dbReference>
<keyword evidence="1" id="KW-0812">Transmembrane</keyword>
<organism evidence="2 3">
    <name type="scientific">Rossellomorea oryzaecorticis</name>
    <dbReference type="NCBI Taxonomy" id="1396505"/>
    <lineage>
        <taxon>Bacteria</taxon>
        <taxon>Bacillati</taxon>
        <taxon>Bacillota</taxon>
        <taxon>Bacilli</taxon>
        <taxon>Bacillales</taxon>
        <taxon>Bacillaceae</taxon>
        <taxon>Rossellomorea</taxon>
    </lineage>
</organism>
<dbReference type="InterPro" id="IPR018723">
    <property type="entry name" value="DUF2254_membrane"/>
</dbReference>
<reference evidence="2 3" key="1">
    <citation type="submission" date="2024-04" db="EMBL/GenBank/DDBJ databases">
        <title>Bacillus oryzaecorticis sp. nov., a moderately halophilic bacterium isolated from rice husks.</title>
        <authorList>
            <person name="Zhu H.-S."/>
        </authorList>
    </citation>
    <scope>NUCLEOTIDE SEQUENCE [LARGE SCALE GENOMIC DNA]</scope>
    <source>
        <strain evidence="2 3">ZC255</strain>
    </source>
</reference>
<keyword evidence="1" id="KW-1133">Transmembrane helix</keyword>
<gene>
    <name evidence="2" type="ORF">AAEO50_18685</name>
</gene>
<feature type="transmembrane region" description="Helical" evidence="1">
    <location>
        <begin position="166"/>
        <end position="185"/>
    </location>
</feature>
<comment type="caution">
    <text evidence="2">The sequence shown here is derived from an EMBL/GenBank/DDBJ whole genome shotgun (WGS) entry which is preliminary data.</text>
</comment>
<dbReference type="Proteomes" id="UP001389717">
    <property type="component" value="Unassembled WGS sequence"/>
</dbReference>
<feature type="transmembrane region" description="Helical" evidence="1">
    <location>
        <begin position="70"/>
        <end position="95"/>
    </location>
</feature>
<keyword evidence="3" id="KW-1185">Reference proteome</keyword>
<feature type="transmembrane region" description="Helical" evidence="1">
    <location>
        <begin position="119"/>
        <end position="145"/>
    </location>
</feature>
<protein>
    <submittedName>
        <fullName evidence="2">DUF2254 domain-containing protein</fullName>
    </submittedName>
</protein>
<dbReference type="RefSeq" id="WP_341985843.1">
    <property type="nucleotide sequence ID" value="NZ_JBBYAF010000049.1"/>
</dbReference>
<evidence type="ECO:0000313" key="3">
    <source>
        <dbReference type="Proteomes" id="UP001389717"/>
    </source>
</evidence>